<sequence length="462" mass="53996">MNYKKLPLFFQHSIFQFTDNDFVEIIHQSSKLSFDGKTELQYKPIRFYPELNTIIENLKNIINVDDSFLHLESYISLDKNRPDPNELLLETPLLNLILEYMFSTDNINYISSCFGVLIHLSLADQKSESPLFSHEFFQFIRNFMNDKYPQILLLVLEVLNNLVLDQNFLEDQIMVFLENGIPDLLVQLCLSTNTPKMNYFSLQISSNICRNMTDNNYFEGLKAFKNFVPFAISLLKPNYSMTIAIELLSFLLFDRECCEYSLQYNVIEMLKNSLDYLSEDSISNTYISINSLIQIMNLSNEFVDSTLIQKTLTFIQNDDIQDTRPLFLFLYSLCDEHWKLLGSLEVPQFLIFCIMSAPLCVQKKAVLVLSHLIINFLPQIPHPSWYFEAISNVVEHIHGLSIRKTEQVLEDIIKINDSDHQLFMSCIQHFDFEGCLEDIKEKDLINEQILKYVDYLYNSTLG</sequence>
<evidence type="ECO:0000313" key="2">
    <source>
        <dbReference type="Proteomes" id="UP000179807"/>
    </source>
</evidence>
<accession>A0A1J4JSF6</accession>
<keyword evidence="2" id="KW-1185">Reference proteome</keyword>
<dbReference type="InterPro" id="IPR016024">
    <property type="entry name" value="ARM-type_fold"/>
</dbReference>
<dbReference type="GeneID" id="94843435"/>
<dbReference type="VEuPathDB" id="TrichDB:TRFO_32860"/>
<gene>
    <name evidence="1" type="ORF">TRFO_32860</name>
</gene>
<dbReference type="Proteomes" id="UP000179807">
    <property type="component" value="Unassembled WGS sequence"/>
</dbReference>
<dbReference type="SUPFAM" id="SSF48371">
    <property type="entry name" value="ARM repeat"/>
    <property type="match status" value="1"/>
</dbReference>
<comment type="caution">
    <text evidence="1">The sequence shown here is derived from an EMBL/GenBank/DDBJ whole genome shotgun (WGS) entry which is preliminary data.</text>
</comment>
<proteinExistence type="predicted"/>
<name>A0A1J4JSF6_9EUKA</name>
<protein>
    <submittedName>
        <fullName evidence="1">Uncharacterized protein</fullName>
    </submittedName>
</protein>
<reference evidence="1" key="1">
    <citation type="submission" date="2016-10" db="EMBL/GenBank/DDBJ databases">
        <authorList>
            <person name="Benchimol M."/>
            <person name="Almeida L.G."/>
            <person name="Vasconcelos A.T."/>
            <person name="Perreira-Neves A."/>
            <person name="Rosa I.A."/>
            <person name="Tasca T."/>
            <person name="Bogo M.R."/>
            <person name="de Souza W."/>
        </authorList>
    </citation>
    <scope>NUCLEOTIDE SEQUENCE [LARGE SCALE GENOMIC DNA]</scope>
    <source>
        <strain evidence="1">K</strain>
    </source>
</reference>
<evidence type="ECO:0000313" key="1">
    <source>
        <dbReference type="EMBL" id="OHT00454.1"/>
    </source>
</evidence>
<dbReference type="Gene3D" id="1.25.10.10">
    <property type="entry name" value="Leucine-rich Repeat Variant"/>
    <property type="match status" value="1"/>
</dbReference>
<dbReference type="InterPro" id="IPR011989">
    <property type="entry name" value="ARM-like"/>
</dbReference>
<organism evidence="1 2">
    <name type="scientific">Tritrichomonas foetus</name>
    <dbReference type="NCBI Taxonomy" id="1144522"/>
    <lineage>
        <taxon>Eukaryota</taxon>
        <taxon>Metamonada</taxon>
        <taxon>Parabasalia</taxon>
        <taxon>Tritrichomonadida</taxon>
        <taxon>Tritrichomonadidae</taxon>
        <taxon>Tritrichomonas</taxon>
    </lineage>
</organism>
<dbReference type="RefSeq" id="XP_068353590.1">
    <property type="nucleotide sequence ID" value="XM_068508731.1"/>
</dbReference>
<dbReference type="EMBL" id="MLAK01000954">
    <property type="protein sequence ID" value="OHT00454.1"/>
    <property type="molecule type" value="Genomic_DNA"/>
</dbReference>
<dbReference type="AlphaFoldDB" id="A0A1J4JSF6"/>